<evidence type="ECO:0000256" key="6">
    <source>
        <dbReference type="ARBA" id="ARBA00023136"/>
    </source>
</evidence>
<evidence type="ECO:0000256" key="3">
    <source>
        <dbReference type="ARBA" id="ARBA00022692"/>
    </source>
</evidence>
<evidence type="ECO:0000313" key="11">
    <source>
        <dbReference type="Proteomes" id="UP000663848"/>
    </source>
</evidence>
<dbReference type="PANTHER" id="PTHR24075">
    <property type="entry name" value="SEC63 DOMAIN-CONTAINING"/>
    <property type="match status" value="1"/>
</dbReference>
<evidence type="ECO:0000313" key="10">
    <source>
        <dbReference type="EMBL" id="CAF4503433.1"/>
    </source>
</evidence>
<reference evidence="10" key="1">
    <citation type="submission" date="2021-02" db="EMBL/GenBank/DDBJ databases">
        <authorList>
            <person name="Nowell W R."/>
        </authorList>
    </citation>
    <scope>NUCLEOTIDE SEQUENCE</scope>
</reference>
<evidence type="ECO:0000256" key="2">
    <source>
        <dbReference type="ARBA" id="ARBA00004240"/>
    </source>
</evidence>
<dbReference type="GO" id="GO:0006620">
    <property type="term" value="P:post-translational protein targeting to endoplasmic reticulum membrane"/>
    <property type="evidence" value="ECO:0007669"/>
    <property type="project" value="TreeGrafter"/>
</dbReference>
<proteinExistence type="predicted"/>
<feature type="region of interest" description="Disordered" evidence="8">
    <location>
        <begin position="50"/>
        <end position="128"/>
    </location>
</feature>
<dbReference type="GO" id="GO:0031207">
    <property type="term" value="C:Sec62/Sec63 complex"/>
    <property type="evidence" value="ECO:0007669"/>
    <property type="project" value="TreeGrafter"/>
</dbReference>
<feature type="domain" description="SEC63" evidence="9">
    <location>
        <begin position="138"/>
        <end position="229"/>
    </location>
</feature>
<feature type="region of interest" description="Disordered" evidence="8">
    <location>
        <begin position="243"/>
        <end position="273"/>
    </location>
</feature>
<feature type="compositionally biased region" description="Acidic residues" evidence="8">
    <location>
        <begin position="260"/>
        <end position="273"/>
    </location>
</feature>
<feature type="compositionally biased region" description="Basic and acidic residues" evidence="8">
    <location>
        <begin position="66"/>
        <end position="75"/>
    </location>
</feature>
<keyword evidence="5" id="KW-1133">Transmembrane helix</keyword>
<evidence type="ECO:0000256" key="4">
    <source>
        <dbReference type="ARBA" id="ARBA00022824"/>
    </source>
</evidence>
<evidence type="ECO:0000259" key="9">
    <source>
        <dbReference type="Pfam" id="PF02889"/>
    </source>
</evidence>
<accession>A0A820VLA7</accession>
<feature type="non-terminal residue" evidence="10">
    <location>
        <position position="1"/>
    </location>
</feature>
<dbReference type="SUPFAM" id="SSF81296">
    <property type="entry name" value="E set domains"/>
    <property type="match status" value="1"/>
</dbReference>
<dbReference type="EMBL" id="CAJOBR010000388">
    <property type="protein sequence ID" value="CAF4503433.1"/>
    <property type="molecule type" value="Genomic_DNA"/>
</dbReference>
<keyword evidence="6" id="KW-0472">Membrane</keyword>
<feature type="compositionally biased region" description="Polar residues" evidence="8">
    <location>
        <begin position="107"/>
        <end position="117"/>
    </location>
</feature>
<evidence type="ECO:0000256" key="5">
    <source>
        <dbReference type="ARBA" id="ARBA00022989"/>
    </source>
</evidence>
<dbReference type="GO" id="GO:0006614">
    <property type="term" value="P:SRP-dependent cotranslational protein targeting to membrane"/>
    <property type="evidence" value="ECO:0007669"/>
    <property type="project" value="TreeGrafter"/>
</dbReference>
<keyword evidence="7" id="KW-0143">Chaperone</keyword>
<keyword evidence="4" id="KW-0256">Endoplasmic reticulum</keyword>
<dbReference type="GO" id="GO:0008320">
    <property type="term" value="F:protein transmembrane transporter activity"/>
    <property type="evidence" value="ECO:0007669"/>
    <property type="project" value="TreeGrafter"/>
</dbReference>
<comment type="subcellular location">
    <subcellularLocation>
        <location evidence="2">Endoplasmic reticulum</location>
    </subcellularLocation>
    <subcellularLocation>
        <location evidence="1">Membrane</location>
        <topology evidence="1">Multi-pass membrane protein</topology>
    </subcellularLocation>
</comment>
<gene>
    <name evidence="10" type="ORF">QYT958_LOCUS4873</name>
</gene>
<dbReference type="Gene3D" id="1.10.150.20">
    <property type="entry name" value="5' to 3' exonuclease, C-terminal subdomain"/>
    <property type="match status" value="1"/>
</dbReference>
<dbReference type="Proteomes" id="UP000663848">
    <property type="component" value="Unassembled WGS sequence"/>
</dbReference>
<comment type="caution">
    <text evidence="10">The sequence shown here is derived from an EMBL/GenBank/DDBJ whole genome shotgun (WGS) entry which is preliminary data.</text>
</comment>
<dbReference type="Gene3D" id="2.60.40.150">
    <property type="entry name" value="C2 domain"/>
    <property type="match status" value="1"/>
</dbReference>
<dbReference type="InterPro" id="IPR014756">
    <property type="entry name" value="Ig_E-set"/>
</dbReference>
<protein>
    <recommendedName>
        <fullName evidence="9">SEC63 domain-containing protein</fullName>
    </recommendedName>
</protein>
<evidence type="ECO:0000256" key="1">
    <source>
        <dbReference type="ARBA" id="ARBA00004141"/>
    </source>
</evidence>
<dbReference type="Pfam" id="PF02889">
    <property type="entry name" value="Sec63"/>
    <property type="match status" value="1"/>
</dbReference>
<dbReference type="InterPro" id="IPR035892">
    <property type="entry name" value="C2_domain_sf"/>
</dbReference>
<evidence type="ECO:0000256" key="8">
    <source>
        <dbReference type="SAM" id="MobiDB-lite"/>
    </source>
</evidence>
<dbReference type="AlphaFoldDB" id="A0A820VLA7"/>
<evidence type="ECO:0000256" key="7">
    <source>
        <dbReference type="ARBA" id="ARBA00023186"/>
    </source>
</evidence>
<keyword evidence="3" id="KW-0812">Transmembrane</keyword>
<organism evidence="10 11">
    <name type="scientific">Rotaria socialis</name>
    <dbReference type="NCBI Taxonomy" id="392032"/>
    <lineage>
        <taxon>Eukaryota</taxon>
        <taxon>Metazoa</taxon>
        <taxon>Spiralia</taxon>
        <taxon>Gnathifera</taxon>
        <taxon>Rotifera</taxon>
        <taxon>Eurotatoria</taxon>
        <taxon>Bdelloidea</taxon>
        <taxon>Philodinida</taxon>
        <taxon>Philodinidae</taxon>
        <taxon>Rotaria</taxon>
    </lineage>
</organism>
<sequence>RTIKHIRQFAAMGDEQRRSILRSITDEQYYDIMNVLAIYPHVTMTVSFGDDDSSKHSDDSPTNSRQRHEQTRDDLNETDNESNNNNNNNDDDDDDNTNENIPNNSTPEQSESVISSNKTKTPDDDKDDDVFLERFQQQQRKREKLETKAKISHRVFCPFYPEIKQECWWLYVADRKQHALISVPIYLCNLKDDDEIEVKFSAPKLRGHYVYTVILRSDSYFDADVTENFSFDVQTAKKVADNHPQWDFSEDDGATNNKADDDEFATESDSDKD</sequence>
<dbReference type="GO" id="GO:0003723">
    <property type="term" value="F:RNA binding"/>
    <property type="evidence" value="ECO:0007669"/>
    <property type="project" value="TreeGrafter"/>
</dbReference>
<name>A0A820VLA7_9BILA</name>
<dbReference type="InterPro" id="IPR004179">
    <property type="entry name" value="Sec63-dom"/>
</dbReference>
<dbReference type="PANTHER" id="PTHR24075:SF0">
    <property type="entry name" value="TRANSLOCATION PROTEIN SEC63 HOMOLOG"/>
    <property type="match status" value="1"/>
</dbReference>